<dbReference type="PANTHER" id="PTHR21496:SF23">
    <property type="entry name" value="3-PHENYLPROPIONATE_CINNAMIC ACID DIOXYGENASE FERREDOXIN SUBUNIT"/>
    <property type="match status" value="1"/>
</dbReference>
<evidence type="ECO:0000256" key="1">
    <source>
        <dbReference type="ARBA" id="ARBA00022714"/>
    </source>
</evidence>
<evidence type="ECO:0000256" key="4">
    <source>
        <dbReference type="ARBA" id="ARBA00023014"/>
    </source>
</evidence>
<reference evidence="7" key="1">
    <citation type="submission" date="2023-07" db="EMBL/GenBank/DDBJ databases">
        <title>30 novel species of actinomycetes from the DSMZ collection.</title>
        <authorList>
            <person name="Nouioui I."/>
        </authorList>
    </citation>
    <scope>NUCLEOTIDE SEQUENCE [LARGE SCALE GENOMIC DNA]</scope>
    <source>
        <strain evidence="7">DSM 44917</strain>
    </source>
</reference>
<dbReference type="PROSITE" id="PS51296">
    <property type="entry name" value="RIESKE"/>
    <property type="match status" value="1"/>
</dbReference>
<evidence type="ECO:0000313" key="6">
    <source>
        <dbReference type="EMBL" id="MDT0306734.1"/>
    </source>
</evidence>
<dbReference type="InterPro" id="IPR017941">
    <property type="entry name" value="Rieske_2Fe-2S"/>
</dbReference>
<comment type="caution">
    <text evidence="6">The sequence shown here is derived from an EMBL/GenBank/DDBJ whole genome shotgun (WGS) entry which is preliminary data.</text>
</comment>
<feature type="domain" description="Rieske" evidence="5">
    <location>
        <begin position="11"/>
        <end position="106"/>
    </location>
</feature>
<keyword evidence="7" id="KW-1185">Reference proteome</keyword>
<dbReference type="InterPro" id="IPR036922">
    <property type="entry name" value="Rieske_2Fe-2S_sf"/>
</dbReference>
<dbReference type="Pfam" id="PF00355">
    <property type="entry name" value="Rieske"/>
    <property type="match status" value="1"/>
</dbReference>
<evidence type="ECO:0000256" key="2">
    <source>
        <dbReference type="ARBA" id="ARBA00022723"/>
    </source>
</evidence>
<accession>A0ABU2L593</accession>
<dbReference type="RefSeq" id="WP_311629668.1">
    <property type="nucleotide sequence ID" value="NZ_JAVREN010000007.1"/>
</dbReference>
<proteinExistence type="predicted"/>
<keyword evidence="3" id="KW-0408">Iron</keyword>
<keyword evidence="2" id="KW-0479">Metal-binding</keyword>
<dbReference type="Gene3D" id="2.102.10.10">
    <property type="entry name" value="Rieske [2Fe-2S] iron-sulphur domain"/>
    <property type="match status" value="1"/>
</dbReference>
<organism evidence="6 7">
    <name type="scientific">Streptomyces boetiae</name>
    <dbReference type="NCBI Taxonomy" id="3075541"/>
    <lineage>
        <taxon>Bacteria</taxon>
        <taxon>Bacillati</taxon>
        <taxon>Actinomycetota</taxon>
        <taxon>Actinomycetes</taxon>
        <taxon>Kitasatosporales</taxon>
        <taxon>Streptomycetaceae</taxon>
        <taxon>Streptomyces</taxon>
    </lineage>
</organism>
<sequence length="116" mass="12273">MTASPHASAFSRVCALADLDEDAPLRVELDGTPVCLVRTEGEVFAVSDTCSHANVSLSEGEVDDCRIECWLHGSTFDLRTGKPSGLPATRPIPVYTVKIEGDGPDAAVLVSLTQES</sequence>
<evidence type="ECO:0000256" key="3">
    <source>
        <dbReference type="ARBA" id="ARBA00023004"/>
    </source>
</evidence>
<protein>
    <submittedName>
        <fullName evidence="6">Non-heme iron oxygenase ferredoxin subunit</fullName>
    </submittedName>
</protein>
<dbReference type="Proteomes" id="UP001183388">
    <property type="component" value="Unassembled WGS sequence"/>
</dbReference>
<dbReference type="EMBL" id="JAVREN010000007">
    <property type="protein sequence ID" value="MDT0306734.1"/>
    <property type="molecule type" value="Genomic_DNA"/>
</dbReference>
<evidence type="ECO:0000313" key="7">
    <source>
        <dbReference type="Proteomes" id="UP001183388"/>
    </source>
</evidence>
<dbReference type="PANTHER" id="PTHR21496">
    <property type="entry name" value="FERREDOXIN-RELATED"/>
    <property type="match status" value="1"/>
</dbReference>
<evidence type="ECO:0000259" key="5">
    <source>
        <dbReference type="PROSITE" id="PS51296"/>
    </source>
</evidence>
<dbReference type="SUPFAM" id="SSF50022">
    <property type="entry name" value="ISP domain"/>
    <property type="match status" value="1"/>
</dbReference>
<keyword evidence="4" id="KW-0411">Iron-sulfur</keyword>
<gene>
    <name evidence="6" type="ORF">RM780_07130</name>
</gene>
<name>A0ABU2L593_9ACTN</name>
<keyword evidence="1" id="KW-0001">2Fe-2S</keyword>
<dbReference type="CDD" id="cd03528">
    <property type="entry name" value="Rieske_RO_ferredoxin"/>
    <property type="match status" value="1"/>
</dbReference>